<accession>A0A1Y0HV32</accession>
<sequence>MSCAGPRTGDGAPSPRVTVPDGARPPRGVVTPVPPRPRRRRRSLVALVLGLVVLAGLVVATRVPDPWGDVGGDVLYAVATYVLVVLALARVRPLVAGAVALGWCWAVEVLQATGLAAAVNDAVPPAAWLLGSTFAVRDLVCYLVGVGLACAVDAWAGARSATPRRPGTSG</sequence>
<keyword evidence="2" id="KW-0472">Membrane</keyword>
<feature type="transmembrane region" description="Helical" evidence="2">
    <location>
        <begin position="98"/>
        <end position="119"/>
    </location>
</feature>
<evidence type="ECO:0000313" key="4">
    <source>
        <dbReference type="Proteomes" id="UP000196228"/>
    </source>
</evidence>
<proteinExistence type="predicted"/>
<feature type="region of interest" description="Disordered" evidence="1">
    <location>
        <begin position="1"/>
        <end position="36"/>
    </location>
</feature>
<dbReference type="AlphaFoldDB" id="A0A1Y0HV32"/>
<evidence type="ECO:0000256" key="2">
    <source>
        <dbReference type="SAM" id="Phobius"/>
    </source>
</evidence>
<feature type="transmembrane region" description="Helical" evidence="2">
    <location>
        <begin position="139"/>
        <end position="158"/>
    </location>
</feature>
<reference evidence="3 4" key="1">
    <citation type="submission" date="2017-05" db="EMBL/GenBank/DDBJ databases">
        <authorList>
            <person name="Song R."/>
            <person name="Chenine A.L."/>
            <person name="Ruprecht R.M."/>
        </authorList>
    </citation>
    <scope>NUCLEOTIDE SEQUENCE [LARGE SCALE GENOMIC DNA]</scope>
    <source>
        <strain evidence="3 4">PSBB019</strain>
    </source>
</reference>
<keyword evidence="2" id="KW-0812">Transmembrane</keyword>
<dbReference type="Proteomes" id="UP000196228">
    <property type="component" value="Chromosome"/>
</dbReference>
<organism evidence="3 4">
    <name type="scientific">Cellulosimicrobium cellulans</name>
    <name type="common">Arthrobacter luteus</name>
    <dbReference type="NCBI Taxonomy" id="1710"/>
    <lineage>
        <taxon>Bacteria</taxon>
        <taxon>Bacillati</taxon>
        <taxon>Actinomycetota</taxon>
        <taxon>Actinomycetes</taxon>
        <taxon>Micrococcales</taxon>
        <taxon>Promicromonosporaceae</taxon>
        <taxon>Cellulosimicrobium</taxon>
    </lineage>
</organism>
<name>A0A1Y0HV32_CELCE</name>
<dbReference type="InterPro" id="IPR021257">
    <property type="entry name" value="DUF2809"/>
</dbReference>
<keyword evidence="2" id="KW-1133">Transmembrane helix</keyword>
<protein>
    <recommendedName>
        <fullName evidence="5">DUF2809 domain-containing protein</fullName>
    </recommendedName>
</protein>
<evidence type="ECO:0008006" key="5">
    <source>
        <dbReference type="Google" id="ProtNLM"/>
    </source>
</evidence>
<dbReference type="KEGG" id="cceu:CBR64_11600"/>
<dbReference type="EMBL" id="CP021383">
    <property type="protein sequence ID" value="ARU52022.1"/>
    <property type="molecule type" value="Genomic_DNA"/>
</dbReference>
<gene>
    <name evidence="3" type="ORF">CBR64_11600</name>
</gene>
<dbReference type="Pfam" id="PF10990">
    <property type="entry name" value="DUF2809"/>
    <property type="match status" value="1"/>
</dbReference>
<feature type="transmembrane region" description="Helical" evidence="2">
    <location>
        <begin position="74"/>
        <end position="91"/>
    </location>
</feature>
<feature type="transmembrane region" description="Helical" evidence="2">
    <location>
        <begin position="44"/>
        <end position="62"/>
    </location>
</feature>
<evidence type="ECO:0000256" key="1">
    <source>
        <dbReference type="SAM" id="MobiDB-lite"/>
    </source>
</evidence>
<evidence type="ECO:0000313" key="3">
    <source>
        <dbReference type="EMBL" id="ARU52022.1"/>
    </source>
</evidence>